<organism evidence="3 4">
    <name type="scientific">Candidatus Portnoybacteria bacterium RBG_19FT_COMBO_36_7</name>
    <dbReference type="NCBI Taxonomy" id="1801992"/>
    <lineage>
        <taxon>Bacteria</taxon>
        <taxon>Candidatus Portnoyibacteriota</taxon>
    </lineage>
</organism>
<feature type="transmembrane region" description="Helical" evidence="1">
    <location>
        <begin position="63"/>
        <end position="81"/>
    </location>
</feature>
<evidence type="ECO:0000259" key="2">
    <source>
        <dbReference type="Pfam" id="PF00892"/>
    </source>
</evidence>
<evidence type="ECO:0000313" key="4">
    <source>
        <dbReference type="Proteomes" id="UP000179099"/>
    </source>
</evidence>
<dbReference type="AlphaFoldDB" id="A0A1G2F7T8"/>
<dbReference type="Gene3D" id="1.10.3730.20">
    <property type="match status" value="1"/>
</dbReference>
<feature type="transmembrane region" description="Helical" evidence="1">
    <location>
        <begin position="277"/>
        <end position="296"/>
    </location>
</feature>
<feature type="transmembrane region" description="Helical" evidence="1">
    <location>
        <begin position="216"/>
        <end position="236"/>
    </location>
</feature>
<feature type="transmembrane region" description="Helical" evidence="1">
    <location>
        <begin position="248"/>
        <end position="265"/>
    </location>
</feature>
<feature type="transmembrane region" description="Helical" evidence="1">
    <location>
        <begin position="175"/>
        <end position="195"/>
    </location>
</feature>
<reference evidence="3 4" key="1">
    <citation type="journal article" date="2016" name="Nat. Commun.">
        <title>Thousands of microbial genomes shed light on interconnected biogeochemical processes in an aquifer system.</title>
        <authorList>
            <person name="Anantharaman K."/>
            <person name="Brown C.T."/>
            <person name="Hug L.A."/>
            <person name="Sharon I."/>
            <person name="Castelle C.J."/>
            <person name="Probst A.J."/>
            <person name="Thomas B.C."/>
            <person name="Singh A."/>
            <person name="Wilkins M.J."/>
            <person name="Karaoz U."/>
            <person name="Brodie E.L."/>
            <person name="Williams K.H."/>
            <person name="Hubbard S.S."/>
            <person name="Banfield J.F."/>
        </authorList>
    </citation>
    <scope>NUCLEOTIDE SEQUENCE [LARGE SCALE GENOMIC DNA]</scope>
</reference>
<dbReference type="Pfam" id="PF00892">
    <property type="entry name" value="EamA"/>
    <property type="match status" value="1"/>
</dbReference>
<dbReference type="Proteomes" id="UP000179099">
    <property type="component" value="Unassembled WGS sequence"/>
</dbReference>
<feature type="transmembrane region" description="Helical" evidence="1">
    <location>
        <begin position="148"/>
        <end position="169"/>
    </location>
</feature>
<evidence type="ECO:0000313" key="3">
    <source>
        <dbReference type="EMBL" id="OGZ34135.1"/>
    </source>
</evidence>
<feature type="transmembrane region" description="Helical" evidence="1">
    <location>
        <begin position="93"/>
        <end position="111"/>
    </location>
</feature>
<dbReference type="InterPro" id="IPR037185">
    <property type="entry name" value="EmrE-like"/>
</dbReference>
<protein>
    <recommendedName>
        <fullName evidence="2">EamA domain-containing protein</fullName>
    </recommendedName>
</protein>
<dbReference type="EMBL" id="MHMW01000018">
    <property type="protein sequence ID" value="OGZ34135.1"/>
    <property type="molecule type" value="Genomic_DNA"/>
</dbReference>
<keyword evidence="1" id="KW-0812">Transmembrane</keyword>
<dbReference type="SUPFAM" id="SSF103481">
    <property type="entry name" value="Multidrug resistance efflux transporter EmrE"/>
    <property type="match status" value="1"/>
</dbReference>
<dbReference type="STRING" id="1801992.A2Y98_02260"/>
<feature type="transmembrane region" description="Helical" evidence="1">
    <location>
        <begin position="6"/>
        <end position="24"/>
    </location>
</feature>
<comment type="caution">
    <text evidence="3">The sequence shown here is derived from an EMBL/GenBank/DDBJ whole genome shotgun (WGS) entry which is preliminary data.</text>
</comment>
<feature type="transmembrane region" description="Helical" evidence="1">
    <location>
        <begin position="117"/>
        <end position="136"/>
    </location>
</feature>
<dbReference type="InterPro" id="IPR000620">
    <property type="entry name" value="EamA_dom"/>
</dbReference>
<accession>A0A1G2F7T8</accession>
<keyword evidence="1" id="KW-0472">Membrane</keyword>
<dbReference type="GO" id="GO:0016020">
    <property type="term" value="C:membrane"/>
    <property type="evidence" value="ECO:0007669"/>
    <property type="project" value="InterPro"/>
</dbReference>
<gene>
    <name evidence="3" type="ORF">A2Y98_02260</name>
</gene>
<evidence type="ECO:0000256" key="1">
    <source>
        <dbReference type="SAM" id="Phobius"/>
    </source>
</evidence>
<proteinExistence type="predicted"/>
<name>A0A1G2F7T8_9BACT</name>
<feature type="transmembrane region" description="Helical" evidence="1">
    <location>
        <begin position="36"/>
        <end position="57"/>
    </location>
</feature>
<keyword evidence="1" id="KW-1133">Transmembrane helix</keyword>
<feature type="domain" description="EamA" evidence="2">
    <location>
        <begin position="2"/>
        <end position="135"/>
    </location>
</feature>
<sequence length="297" mass="32569">MSWFLFAIAGYFLIAVVGVLDKFLLGQRPVTKPAVYTFYVGLLSIFALALAPFGLVWPGTTQFLIALGTGAFTLFGFLYLFHALDIGSASRVLPSFGGLTPILVLGLSFLFLGERLALAQIAAFLLLVLGGVLISFKKEPREKQQKRFKFIVFSILLTAISLVLTKYVFINQNFVSGFIWIRIGIFLTALTFLIFPRLRRSIFSGGRQATAGLSMLFVSNKAMAGIGTIAVNYAIFLASASLVNAMQGIQYAFLLILTIFLSKKFPQIIQEKITRGILMQKILAIILIIAGLAILAF</sequence>